<sequence>MRKGIRSTLRKMTRTNPSLIIREVGFNRGIHQTTASNYIKRLGFRSERGCGSPVFKVSDRGRHVMSSSPVPLKTHCVGQRCPLNMSRTEMSSRWCGVVVRRGYANSGVIHVTWPWLKITCSVTQSPRVAEQCDVIIHSLIRI</sequence>
<organism evidence="1 2">
    <name type="scientific">Trichonephila clavipes</name>
    <name type="common">Golden silk orbweaver</name>
    <name type="synonym">Nephila clavipes</name>
    <dbReference type="NCBI Taxonomy" id="2585209"/>
    <lineage>
        <taxon>Eukaryota</taxon>
        <taxon>Metazoa</taxon>
        <taxon>Ecdysozoa</taxon>
        <taxon>Arthropoda</taxon>
        <taxon>Chelicerata</taxon>
        <taxon>Arachnida</taxon>
        <taxon>Araneae</taxon>
        <taxon>Araneomorphae</taxon>
        <taxon>Entelegynae</taxon>
        <taxon>Araneoidea</taxon>
        <taxon>Nephilidae</taxon>
        <taxon>Trichonephila</taxon>
    </lineage>
</organism>
<dbReference type="EMBL" id="BMAU01021357">
    <property type="protein sequence ID" value="GFY21031.1"/>
    <property type="molecule type" value="Genomic_DNA"/>
</dbReference>
<comment type="caution">
    <text evidence="1">The sequence shown here is derived from an EMBL/GenBank/DDBJ whole genome shotgun (WGS) entry which is preliminary data.</text>
</comment>
<evidence type="ECO:0008006" key="3">
    <source>
        <dbReference type="Google" id="ProtNLM"/>
    </source>
</evidence>
<reference evidence="1" key="1">
    <citation type="submission" date="2020-08" db="EMBL/GenBank/DDBJ databases">
        <title>Multicomponent nature underlies the extraordinary mechanical properties of spider dragline silk.</title>
        <authorList>
            <person name="Kono N."/>
            <person name="Nakamura H."/>
            <person name="Mori M."/>
            <person name="Yoshida Y."/>
            <person name="Ohtoshi R."/>
            <person name="Malay A.D."/>
            <person name="Moran D.A.P."/>
            <person name="Tomita M."/>
            <person name="Numata K."/>
            <person name="Arakawa K."/>
        </authorList>
    </citation>
    <scope>NUCLEOTIDE SEQUENCE</scope>
</reference>
<keyword evidence="2" id="KW-1185">Reference proteome</keyword>
<evidence type="ECO:0000313" key="2">
    <source>
        <dbReference type="Proteomes" id="UP000887159"/>
    </source>
</evidence>
<dbReference type="AlphaFoldDB" id="A0A8X6SZH3"/>
<proteinExistence type="predicted"/>
<evidence type="ECO:0000313" key="1">
    <source>
        <dbReference type="EMBL" id="GFY21031.1"/>
    </source>
</evidence>
<gene>
    <name evidence="1" type="primary">NCL1_05223</name>
    <name evidence="1" type="ORF">TNCV_3990751</name>
</gene>
<accession>A0A8X6SZH3</accession>
<name>A0A8X6SZH3_TRICX</name>
<protein>
    <recommendedName>
        <fullName evidence="3">Transposase</fullName>
    </recommendedName>
</protein>
<dbReference type="Proteomes" id="UP000887159">
    <property type="component" value="Unassembled WGS sequence"/>
</dbReference>